<dbReference type="Proteomes" id="UP000232638">
    <property type="component" value="Chromosome"/>
</dbReference>
<protein>
    <recommendedName>
        <fullName evidence="3">DUF4351 domain-containing protein</fullName>
    </recommendedName>
</protein>
<dbReference type="OrthoDB" id="5772777at2"/>
<gene>
    <name evidence="1" type="ORF">THSYN_12070</name>
</gene>
<evidence type="ECO:0000313" key="2">
    <source>
        <dbReference type="Proteomes" id="UP000232638"/>
    </source>
</evidence>
<sequence length="148" mass="16578">MVDALRLSTLPTQGDPSRRLASKLALTRRLYRHGLSRRDVVNLYAFIDWLLVLPEALETAYLEDIEQLEEETKMRYVTSAERIGIRKGIELGRQESQRELLEHLLVARFGPLPGSLAVRVAGAESAQLSAWFERALTADSLDAVFAAA</sequence>
<evidence type="ECO:0000313" key="1">
    <source>
        <dbReference type="EMBL" id="AUB81622.1"/>
    </source>
</evidence>
<dbReference type="AlphaFoldDB" id="A0A2K8U7R1"/>
<proteinExistence type="predicted"/>
<dbReference type="PANTHER" id="PTHR35586">
    <property type="entry name" value="SLL1691 PROTEIN"/>
    <property type="match status" value="1"/>
</dbReference>
<evidence type="ECO:0008006" key="3">
    <source>
        <dbReference type="Google" id="ProtNLM"/>
    </source>
</evidence>
<keyword evidence="2" id="KW-1185">Reference proteome</keyword>
<dbReference type="KEGG" id="tsy:THSYN_12070"/>
<accession>A0A2K8U7R1</accession>
<name>A0A2K8U7R1_9GAMM</name>
<dbReference type="EMBL" id="CP020370">
    <property type="protein sequence ID" value="AUB81622.1"/>
    <property type="molecule type" value="Genomic_DNA"/>
</dbReference>
<organism evidence="1 2">
    <name type="scientific">Candidatus Thiodictyon syntrophicum</name>
    <dbReference type="NCBI Taxonomy" id="1166950"/>
    <lineage>
        <taxon>Bacteria</taxon>
        <taxon>Pseudomonadati</taxon>
        <taxon>Pseudomonadota</taxon>
        <taxon>Gammaproteobacteria</taxon>
        <taxon>Chromatiales</taxon>
        <taxon>Chromatiaceae</taxon>
        <taxon>Thiodictyon</taxon>
    </lineage>
</organism>
<reference evidence="1 2" key="1">
    <citation type="submission" date="2017-03" db="EMBL/GenBank/DDBJ databases">
        <title>Complete genome sequence of Candidatus 'Thiodictyon syntrophicum' sp. nov. strain Cad16T, a photolithoautotroph purple sulfur bacterium isolated from an alpine meromictic lake.</title>
        <authorList>
            <person name="Luedin S.M."/>
            <person name="Pothier J.F."/>
            <person name="Danza F."/>
            <person name="Storelli N."/>
            <person name="Wittwer M."/>
            <person name="Tonolla M."/>
        </authorList>
    </citation>
    <scope>NUCLEOTIDE SEQUENCE [LARGE SCALE GENOMIC DNA]</scope>
    <source>
        <strain evidence="1 2">Cad16T</strain>
    </source>
</reference>
<dbReference type="PANTHER" id="PTHR35586:SF1">
    <property type="entry name" value="SLL1691 PROTEIN"/>
    <property type="match status" value="1"/>
</dbReference>